<keyword evidence="2" id="KW-1185">Reference proteome</keyword>
<organism evidence="1 2">
    <name type="scientific">Methylocystis bryophila</name>
    <dbReference type="NCBI Taxonomy" id="655015"/>
    <lineage>
        <taxon>Bacteria</taxon>
        <taxon>Pseudomonadati</taxon>
        <taxon>Pseudomonadota</taxon>
        <taxon>Alphaproteobacteria</taxon>
        <taxon>Hyphomicrobiales</taxon>
        <taxon>Methylocystaceae</taxon>
        <taxon>Methylocystis</taxon>
    </lineage>
</organism>
<proteinExistence type="predicted"/>
<name>A0A1W6MTT0_9HYPH</name>
<evidence type="ECO:0000313" key="2">
    <source>
        <dbReference type="Proteomes" id="UP000193978"/>
    </source>
</evidence>
<reference evidence="1 2" key="1">
    <citation type="submission" date="2017-02" db="EMBL/GenBank/DDBJ databases">
        <authorList>
            <person name="Peterson S.W."/>
        </authorList>
    </citation>
    <scope>NUCLEOTIDE SEQUENCE [LARGE SCALE GENOMIC DNA]</scope>
    <source>
        <strain evidence="1 2">S285</strain>
    </source>
</reference>
<dbReference type="AlphaFoldDB" id="A0A1W6MTT0"/>
<evidence type="ECO:0000313" key="1">
    <source>
        <dbReference type="EMBL" id="ARN80899.1"/>
    </source>
</evidence>
<dbReference type="EMBL" id="CP019948">
    <property type="protein sequence ID" value="ARN80899.1"/>
    <property type="molecule type" value="Genomic_DNA"/>
</dbReference>
<dbReference type="KEGG" id="mbry:B1812_07210"/>
<dbReference type="Proteomes" id="UP000193978">
    <property type="component" value="Chromosome"/>
</dbReference>
<sequence>MRVTLSLDHDAFERNRSNADNVIDSKVLERDWREKPVPTFSLRALVVAEIGPGGIVAKLHKPWAGARSAGAIWRA</sequence>
<protein>
    <submittedName>
        <fullName evidence="1">Uncharacterized protein</fullName>
    </submittedName>
</protein>
<dbReference type="STRING" id="655015.B1812_07210"/>
<gene>
    <name evidence="1" type="ORF">B1812_07210</name>
</gene>
<accession>A0A1W6MTT0</accession>